<gene>
    <name evidence="1" type="ORF">POCTA_138.1.T0860018</name>
</gene>
<dbReference type="AlphaFoldDB" id="A0A8S1WAH3"/>
<evidence type="ECO:0000313" key="1">
    <source>
        <dbReference type="EMBL" id="CAD8185572.1"/>
    </source>
</evidence>
<keyword evidence="2" id="KW-1185">Reference proteome</keyword>
<protein>
    <submittedName>
        <fullName evidence="1">Uncharacterized protein</fullName>
    </submittedName>
</protein>
<name>A0A8S1WAH3_PAROT</name>
<dbReference type="EMBL" id="CAJJDP010000085">
    <property type="protein sequence ID" value="CAD8185572.1"/>
    <property type="molecule type" value="Genomic_DNA"/>
</dbReference>
<evidence type="ECO:0000313" key="2">
    <source>
        <dbReference type="Proteomes" id="UP000683925"/>
    </source>
</evidence>
<accession>A0A8S1WAH3</accession>
<organism evidence="1 2">
    <name type="scientific">Paramecium octaurelia</name>
    <dbReference type="NCBI Taxonomy" id="43137"/>
    <lineage>
        <taxon>Eukaryota</taxon>
        <taxon>Sar</taxon>
        <taxon>Alveolata</taxon>
        <taxon>Ciliophora</taxon>
        <taxon>Intramacronucleata</taxon>
        <taxon>Oligohymenophorea</taxon>
        <taxon>Peniculida</taxon>
        <taxon>Parameciidae</taxon>
        <taxon>Paramecium</taxon>
    </lineage>
</organism>
<dbReference type="Proteomes" id="UP000683925">
    <property type="component" value="Unassembled WGS sequence"/>
</dbReference>
<sequence>MTQTLRLIIELQKIAQSNRKRNSINFENQLEEEMGQSQYGIKIRQNLNRMFKRIKNSSTLQRQKCNAEINTMIGIHLILTDRVESNKGQLHL</sequence>
<reference evidence="1" key="1">
    <citation type="submission" date="2021-01" db="EMBL/GenBank/DDBJ databases">
        <authorList>
            <consortium name="Genoscope - CEA"/>
            <person name="William W."/>
        </authorList>
    </citation>
    <scope>NUCLEOTIDE SEQUENCE</scope>
</reference>
<comment type="caution">
    <text evidence="1">The sequence shown here is derived from an EMBL/GenBank/DDBJ whole genome shotgun (WGS) entry which is preliminary data.</text>
</comment>
<proteinExistence type="predicted"/>